<dbReference type="AlphaFoldDB" id="A0A286RC08"/>
<gene>
    <name evidence="2" type="ORF">THTE_0898</name>
</gene>
<dbReference type="RefSeq" id="WP_095414082.1">
    <property type="nucleotide sequence ID" value="NZ_CP018477.1"/>
</dbReference>
<proteinExistence type="predicted"/>
<dbReference type="SUPFAM" id="SSF52317">
    <property type="entry name" value="Class I glutamine amidotransferase-like"/>
    <property type="match status" value="1"/>
</dbReference>
<accession>A0A286RC08</accession>
<organism evidence="2 3">
    <name type="scientific">Thermogutta terrifontis</name>
    <dbReference type="NCBI Taxonomy" id="1331910"/>
    <lineage>
        <taxon>Bacteria</taxon>
        <taxon>Pseudomonadati</taxon>
        <taxon>Planctomycetota</taxon>
        <taxon>Planctomycetia</taxon>
        <taxon>Pirellulales</taxon>
        <taxon>Thermoguttaceae</taxon>
        <taxon>Thermogutta</taxon>
    </lineage>
</organism>
<dbReference type="PANTHER" id="PTHR40469">
    <property type="entry name" value="SECRETED GLYCOSYL HYDROLASE"/>
    <property type="match status" value="1"/>
</dbReference>
<reference evidence="2 3" key="1">
    <citation type="journal article" name="Front. Microbiol.">
        <title>Sugar Metabolism of the First Thermophilic Planctomycete Thermogutta terrifontis: Comparative Genomic and Transcriptomic Approaches.</title>
        <authorList>
            <person name="Elcheninov A.G."/>
            <person name="Menzel P."/>
            <person name="Gudbergsdottir S.R."/>
            <person name="Slesarev A.I."/>
            <person name="Kadnikov V.V."/>
            <person name="Krogh A."/>
            <person name="Bonch-Osmolovskaya E.A."/>
            <person name="Peng X."/>
            <person name="Kublanov I.V."/>
        </authorList>
    </citation>
    <scope>NUCLEOTIDE SEQUENCE [LARGE SCALE GENOMIC DNA]</scope>
    <source>
        <strain evidence="2 3">R1</strain>
    </source>
</reference>
<protein>
    <submittedName>
        <fullName evidence="2">Secreted glycosyl hydrolase</fullName>
    </submittedName>
</protein>
<evidence type="ECO:0000313" key="3">
    <source>
        <dbReference type="Proteomes" id="UP000215086"/>
    </source>
</evidence>
<dbReference type="Proteomes" id="UP000215086">
    <property type="component" value="Chromosome"/>
</dbReference>
<feature type="domain" description="ThuA-like" evidence="1">
    <location>
        <begin position="33"/>
        <end position="274"/>
    </location>
</feature>
<dbReference type="Gene3D" id="3.40.50.880">
    <property type="match status" value="1"/>
</dbReference>
<name>A0A286RC08_9BACT</name>
<evidence type="ECO:0000313" key="2">
    <source>
        <dbReference type="EMBL" id="ASV73500.1"/>
    </source>
</evidence>
<keyword evidence="3" id="KW-1185">Reference proteome</keyword>
<dbReference type="PANTHER" id="PTHR40469:SF2">
    <property type="entry name" value="GALACTOSE-BINDING DOMAIN-LIKE SUPERFAMILY PROTEIN"/>
    <property type="match status" value="1"/>
</dbReference>
<dbReference type="Pfam" id="PF06283">
    <property type="entry name" value="ThuA"/>
    <property type="match status" value="1"/>
</dbReference>
<dbReference type="InterPro" id="IPR029010">
    <property type="entry name" value="ThuA-like"/>
</dbReference>
<dbReference type="OrthoDB" id="9785923at2"/>
<evidence type="ECO:0000259" key="1">
    <source>
        <dbReference type="Pfam" id="PF06283"/>
    </source>
</evidence>
<dbReference type="GO" id="GO:0016787">
    <property type="term" value="F:hydrolase activity"/>
    <property type="evidence" value="ECO:0007669"/>
    <property type="project" value="UniProtKB-KW"/>
</dbReference>
<dbReference type="EMBL" id="CP018477">
    <property type="protein sequence ID" value="ASV73500.1"/>
    <property type="molecule type" value="Genomic_DNA"/>
</dbReference>
<sequence>MQRREMIKLVSSGFLAMMTRSLARAETAQQKKKVLFFTRNVGYYHDIVKRKDPNELSFAEQRFVEIAGDMDVEVVCTKDGRVFDQDLSGYDAFAFYCNGDLTQPNDANEPPMSATGKERLLAAVRGGKGFLGFHSTCGCWRTPGDLYANAPREKVDPFLRMLGAEFLAHGPQQEASLTLVSHRLPPIASLGIAEGVAFYDEWYSMKNFNPDMHVILVQETRYLEGDCYRRPPFPCTWARREGEGHVFFTSMGHTEDVWTSPIFATFVTAGLNWVLKNVNVDLPANFSRVTPQADVLPAPPSKK</sequence>
<keyword evidence="2" id="KW-0378">Hydrolase</keyword>
<dbReference type="KEGG" id="ttf:THTE_0898"/>
<dbReference type="InterPro" id="IPR029062">
    <property type="entry name" value="Class_I_gatase-like"/>
</dbReference>